<dbReference type="STRING" id="39966.A0A369K1W6"/>
<dbReference type="OrthoDB" id="3069090at2759"/>
<protein>
    <submittedName>
        <fullName evidence="1">Uncharacterized protein</fullName>
    </submittedName>
</protein>
<dbReference type="InParanoid" id="A0A369K1W6"/>
<dbReference type="SUPFAM" id="SSF52047">
    <property type="entry name" value="RNI-like"/>
    <property type="match status" value="1"/>
</dbReference>
<organism evidence="1 2">
    <name type="scientific">Hypsizygus marmoreus</name>
    <name type="common">White beech mushroom</name>
    <name type="synonym">Agaricus marmoreus</name>
    <dbReference type="NCBI Taxonomy" id="39966"/>
    <lineage>
        <taxon>Eukaryota</taxon>
        <taxon>Fungi</taxon>
        <taxon>Dikarya</taxon>
        <taxon>Basidiomycota</taxon>
        <taxon>Agaricomycotina</taxon>
        <taxon>Agaricomycetes</taxon>
        <taxon>Agaricomycetidae</taxon>
        <taxon>Agaricales</taxon>
        <taxon>Tricholomatineae</taxon>
        <taxon>Lyophyllaceae</taxon>
        <taxon>Hypsizygus</taxon>
    </lineage>
</organism>
<comment type="caution">
    <text evidence="1">The sequence shown here is derived from an EMBL/GenBank/DDBJ whole genome shotgun (WGS) entry which is preliminary data.</text>
</comment>
<keyword evidence="2" id="KW-1185">Reference proteome</keyword>
<proteinExistence type="predicted"/>
<dbReference type="AlphaFoldDB" id="A0A369K1W6"/>
<reference evidence="1" key="1">
    <citation type="submission" date="2018-04" db="EMBL/GenBank/DDBJ databases">
        <title>Whole genome sequencing of Hypsizygus marmoreus.</title>
        <authorList>
            <person name="Choi I.-G."/>
            <person name="Min B."/>
            <person name="Kim J.-G."/>
            <person name="Kim S."/>
            <person name="Oh Y.-L."/>
            <person name="Kong W.-S."/>
            <person name="Park H."/>
            <person name="Jeong J."/>
            <person name="Song E.-S."/>
        </authorList>
    </citation>
    <scope>NUCLEOTIDE SEQUENCE [LARGE SCALE GENOMIC DNA]</scope>
    <source>
        <strain evidence="1">51987-8</strain>
    </source>
</reference>
<dbReference type="EMBL" id="LUEZ02000040">
    <property type="protein sequence ID" value="RDB25734.1"/>
    <property type="molecule type" value="Genomic_DNA"/>
</dbReference>
<evidence type="ECO:0000313" key="1">
    <source>
        <dbReference type="EMBL" id="RDB25734.1"/>
    </source>
</evidence>
<dbReference type="Proteomes" id="UP000076154">
    <property type="component" value="Unassembled WGS sequence"/>
</dbReference>
<evidence type="ECO:0000313" key="2">
    <source>
        <dbReference type="Proteomes" id="UP000076154"/>
    </source>
</evidence>
<accession>A0A369K1W6</accession>
<name>A0A369K1W6_HYPMA</name>
<gene>
    <name evidence="1" type="ORF">Hypma_006081</name>
</gene>
<sequence length="533" mass="60876">MSDSSIDEFQRQIDQRIIAHDEASRALRRQRNAIVPPIARLLPELLCRVFEYFREFYQYHFGYLTDIQWIRITHVSSKWRETALACPSLWNDIQMQFGPTWVQEMLIRSKGAPLSFTGIINDDNIPTIERLSQHTGRLHALSLTSRSPAHSVHLANLMADTTAPFMIALVIAFDLPRALSGALLLGPTPNSCLRRMALRNCILPWDQFRPMHSLTTLRISFTFPLEAIPSVSQIVAILRQTPLLTALVLKRALLGVPDQSVIPPAQRTVNLMHLEELHIESDIAECCALLNHLTFPPLTRFVIDCSVPLAPQNPLRLLIPSLKYWSDLLRDQDDIDLRIIEMTTAFELDHELVLQLSPAVVAPFLLDLRLRIEDEDVGDQFFADFETVLGVLPLENVCDLHIHDLPAESPLSESLHFFMHMRKLETIHVRGNDAINRVMTSLFSRIPIGENGNEWNDPRDVLVSLPYSYPALSYLEIWGYHFGDGEIALLYNALQLRRQMQQGLDYLYLRACNFTPGNQTDILQHVVHELIVD</sequence>